<keyword evidence="3" id="KW-0282">Flagellum</keyword>
<dbReference type="RefSeq" id="WP_208107328.1">
    <property type="nucleotide sequence ID" value="NZ_SNWH01000001.1"/>
</dbReference>
<feature type="region of interest" description="Disordered" evidence="1">
    <location>
        <begin position="1"/>
        <end position="121"/>
    </location>
</feature>
<dbReference type="InterPro" id="IPR021136">
    <property type="entry name" value="Flagellar_hook_control-like_C"/>
</dbReference>
<dbReference type="InterPro" id="IPR052563">
    <property type="entry name" value="FliK"/>
</dbReference>
<dbReference type="PANTHER" id="PTHR37533">
    <property type="entry name" value="FLAGELLAR HOOK-LENGTH CONTROL PROTEIN"/>
    <property type="match status" value="1"/>
</dbReference>
<feature type="region of interest" description="Disordered" evidence="1">
    <location>
        <begin position="276"/>
        <end position="319"/>
    </location>
</feature>
<dbReference type="CDD" id="cd17470">
    <property type="entry name" value="T3SS_Flik_C"/>
    <property type="match status" value="1"/>
</dbReference>
<evidence type="ECO:0000313" key="3">
    <source>
        <dbReference type="EMBL" id="TDO16788.1"/>
    </source>
</evidence>
<keyword evidence="3" id="KW-0966">Cell projection</keyword>
<dbReference type="Pfam" id="PF02120">
    <property type="entry name" value="Flg_hook"/>
    <property type="match status" value="1"/>
</dbReference>
<dbReference type="InterPro" id="IPR038610">
    <property type="entry name" value="FliK-like_C_sf"/>
</dbReference>
<dbReference type="Proteomes" id="UP000295150">
    <property type="component" value="Unassembled WGS sequence"/>
</dbReference>
<feature type="region of interest" description="Disordered" evidence="1">
    <location>
        <begin position="407"/>
        <end position="463"/>
    </location>
</feature>
<feature type="region of interest" description="Disordered" evidence="1">
    <location>
        <begin position="228"/>
        <end position="247"/>
    </location>
</feature>
<feature type="compositionally biased region" description="Basic and acidic residues" evidence="1">
    <location>
        <begin position="45"/>
        <end position="55"/>
    </location>
</feature>
<feature type="compositionally biased region" description="Basic and acidic residues" evidence="1">
    <location>
        <begin position="451"/>
        <end position="463"/>
    </location>
</feature>
<dbReference type="Gene3D" id="3.30.750.140">
    <property type="match status" value="1"/>
</dbReference>
<protein>
    <submittedName>
        <fullName evidence="3">Flagellar hook-length control protein FliK</fullName>
    </submittedName>
</protein>
<evidence type="ECO:0000256" key="1">
    <source>
        <dbReference type="SAM" id="MobiDB-lite"/>
    </source>
</evidence>
<name>A0A4R6I6M2_9GAMM</name>
<evidence type="ECO:0000259" key="2">
    <source>
        <dbReference type="Pfam" id="PF02120"/>
    </source>
</evidence>
<dbReference type="PANTHER" id="PTHR37533:SF2">
    <property type="entry name" value="FLAGELLAR HOOK-LENGTH CONTROL PROTEIN"/>
    <property type="match status" value="1"/>
</dbReference>
<reference evidence="3 4" key="1">
    <citation type="submission" date="2019-03" db="EMBL/GenBank/DDBJ databases">
        <title>Freshwater and sediment microbial communities from various areas in North America, analyzing microbe dynamics in response to fracking.</title>
        <authorList>
            <person name="Lamendella R."/>
        </authorList>
    </citation>
    <scope>NUCLEOTIDE SEQUENCE [LARGE SCALE GENOMIC DNA]</scope>
    <source>
        <strain evidence="3 4">1_TX</strain>
    </source>
</reference>
<feature type="domain" description="Flagellar hook-length control protein-like C-terminal" evidence="2">
    <location>
        <begin position="338"/>
        <end position="416"/>
    </location>
</feature>
<dbReference type="AlphaFoldDB" id="A0A4R6I6M2"/>
<dbReference type="EMBL" id="SNWH01000001">
    <property type="protein sequence ID" value="TDO16788.1"/>
    <property type="molecule type" value="Genomic_DNA"/>
</dbReference>
<keyword evidence="4" id="KW-1185">Reference proteome</keyword>
<feature type="compositionally biased region" description="Polar residues" evidence="1">
    <location>
        <begin position="290"/>
        <end position="303"/>
    </location>
</feature>
<comment type="caution">
    <text evidence="3">The sequence shown here is derived from an EMBL/GenBank/DDBJ whole genome shotgun (WGS) entry which is preliminary data.</text>
</comment>
<evidence type="ECO:0000313" key="4">
    <source>
        <dbReference type="Proteomes" id="UP000295150"/>
    </source>
</evidence>
<organism evidence="3 4">
    <name type="scientific">Halomonas ventosae</name>
    <dbReference type="NCBI Taxonomy" id="229007"/>
    <lineage>
        <taxon>Bacteria</taxon>
        <taxon>Pseudomonadati</taxon>
        <taxon>Pseudomonadota</taxon>
        <taxon>Gammaproteobacteria</taxon>
        <taxon>Oceanospirillales</taxon>
        <taxon>Halomonadaceae</taxon>
        <taxon>Halomonas</taxon>
    </lineage>
</organism>
<accession>A0A4R6I6M2</accession>
<sequence>MDIQLFVNATGGRATPGASTGAAKGQDTPGDFARNLAEAAKVHQGRSDEAPRDAVEATSRPGGSPSQPLGTARNAAEQPGGQVRHRAGQNTVPSAASAQASKVLQPPPGADQLSGLALSPATPGMPAVDTAAAGLAEGDGAKVLAGSGKEAEVNAALMARQDDTERSTGDAWDAVQERLALIEQASRVDTDQRDDVPLVAQGGAASQELGSLTLRQAIAADALARTSPRQPVAGQLDPAAGGAPAVETASRATAVSIDALTQRSVVAPQNAPLAASGDLPAPGGGVELASQGQGVSNATSSAMPSATPNATPPGNPASIPAPVTSPAWPQQLGQQLVRLSQRGGEQRVELQLHPAELGPLSVSLKMSDHGAQAQFISAHASVRQVLEQAIPQLREALAEQGISLGETSVGEQRGGNGDGEAAPQRPGSVLAAGLGEGDDGLPAESVGTMAGERKMEGRVDLYA</sequence>
<gene>
    <name evidence="3" type="ORF">DFO68_101319</name>
</gene>
<proteinExistence type="predicted"/>
<keyword evidence="3" id="KW-0969">Cilium</keyword>
<feature type="compositionally biased region" description="Polar residues" evidence="1">
    <location>
        <begin position="88"/>
        <end position="102"/>
    </location>
</feature>